<feature type="domain" description="YchJ-like middle NTF2-like" evidence="1">
    <location>
        <begin position="31"/>
        <end position="123"/>
    </location>
</feature>
<sequence length="128" mass="13684">MNVCPCGGVPAGASYEQCCGPALANDAWPETAEALMRSRYTAFALGAEDHLFRTWHPGTRPADTTVDPDTRWAGLQVDSVAAGGPEDEHGIVEFTAHHVTAGRPGSMHEISEFARRAGRWMYVGPAAC</sequence>
<dbReference type="InterPro" id="IPR032710">
    <property type="entry name" value="NTF2-like_dom_sf"/>
</dbReference>
<dbReference type="HOGENOM" id="CLU_099590_2_0_11"/>
<dbReference type="AlphaFoldDB" id="B2GKC5"/>
<evidence type="ECO:0000259" key="1">
    <source>
        <dbReference type="Pfam" id="PF17775"/>
    </source>
</evidence>
<dbReference type="InterPro" id="IPR048469">
    <property type="entry name" value="YchJ-like_M"/>
</dbReference>
<dbReference type="eggNOG" id="COG3012">
    <property type="taxonomic scope" value="Bacteria"/>
</dbReference>
<protein>
    <recommendedName>
        <fullName evidence="1">YchJ-like middle NTF2-like domain-containing protein</fullName>
    </recommendedName>
</protein>
<evidence type="ECO:0000313" key="2">
    <source>
        <dbReference type="EMBL" id="BAG29145.1"/>
    </source>
</evidence>
<dbReference type="Gene3D" id="3.10.450.50">
    <property type="match status" value="1"/>
</dbReference>
<dbReference type="SUPFAM" id="SSF54427">
    <property type="entry name" value="NTF2-like"/>
    <property type="match status" value="1"/>
</dbReference>
<dbReference type="RefSeq" id="WP_012397866.1">
    <property type="nucleotide sequence ID" value="NC_010617.1"/>
</dbReference>
<name>B2GKC5_KOCRD</name>
<proteinExistence type="predicted"/>
<organism evidence="2 3">
    <name type="scientific">Kocuria rhizophila (strain ATCC 9341 / DSM 348 / NBRC 103217 / DC2201)</name>
    <dbReference type="NCBI Taxonomy" id="378753"/>
    <lineage>
        <taxon>Bacteria</taxon>
        <taxon>Bacillati</taxon>
        <taxon>Actinomycetota</taxon>
        <taxon>Actinomycetes</taxon>
        <taxon>Micrococcales</taxon>
        <taxon>Micrococcaceae</taxon>
        <taxon>Kocuria</taxon>
    </lineage>
</organism>
<evidence type="ECO:0000313" key="3">
    <source>
        <dbReference type="Proteomes" id="UP000008838"/>
    </source>
</evidence>
<reference evidence="2 3" key="1">
    <citation type="journal article" date="2008" name="J. Bacteriol.">
        <title>Complete genome sequence of the soil actinomycete Kocuria rhizophila.</title>
        <authorList>
            <person name="Takarada H."/>
            <person name="Sekine M."/>
            <person name="Kosugi H."/>
            <person name="Matsuo Y."/>
            <person name="Fujisawa T."/>
            <person name="Omata S."/>
            <person name="Kishi E."/>
            <person name="Shimizu A."/>
            <person name="Tsukatani N."/>
            <person name="Tanikawa S."/>
            <person name="Fujita N."/>
            <person name="Harayama S."/>
        </authorList>
    </citation>
    <scope>NUCLEOTIDE SEQUENCE [LARGE SCALE GENOMIC DNA]</scope>
    <source>
        <strain evidence="3">ATCC 9341 / DSM 348 / NBRC 103217 / DC2201</strain>
    </source>
</reference>
<accession>B2GKC5</accession>
<dbReference type="EMBL" id="AP009152">
    <property type="protein sequence ID" value="BAG29145.1"/>
    <property type="molecule type" value="Genomic_DNA"/>
</dbReference>
<dbReference type="OrthoDB" id="21421at2"/>
<keyword evidence="3" id="KW-1185">Reference proteome</keyword>
<dbReference type="STRING" id="378753.KRH_07980"/>
<gene>
    <name evidence="2" type="ordered locus">KRH_07980</name>
</gene>
<dbReference type="Proteomes" id="UP000008838">
    <property type="component" value="Chromosome"/>
</dbReference>
<dbReference type="Pfam" id="PF17775">
    <property type="entry name" value="YchJ_M-like"/>
    <property type="match status" value="1"/>
</dbReference>
<dbReference type="KEGG" id="krh:KRH_07980"/>